<dbReference type="GO" id="GO:0043161">
    <property type="term" value="P:proteasome-mediated ubiquitin-dependent protein catabolic process"/>
    <property type="evidence" value="ECO:0007669"/>
    <property type="project" value="TreeGrafter"/>
</dbReference>
<protein>
    <submittedName>
        <fullName evidence="6">E3 ubiquitin-protein ligase sina isoform X1</fullName>
    </submittedName>
</protein>
<accession>A0A6P3XXE9</accession>
<evidence type="ECO:0000256" key="3">
    <source>
        <dbReference type="PROSITE-ProRule" id="PRU00175"/>
    </source>
</evidence>
<evidence type="ECO:0000256" key="1">
    <source>
        <dbReference type="ARBA" id="ARBA00022771"/>
    </source>
</evidence>
<name>A0A6P3XXE9_DINQU</name>
<dbReference type="KEGG" id="dqu:106748856"/>
<dbReference type="GeneID" id="106748856"/>
<keyword evidence="5" id="KW-1185">Reference proteome</keyword>
<dbReference type="PANTHER" id="PTHR45877:SF2">
    <property type="entry name" value="E3 UBIQUITIN-PROTEIN LIGASE SINA-RELATED"/>
    <property type="match status" value="1"/>
</dbReference>
<evidence type="ECO:0000256" key="2">
    <source>
        <dbReference type="ARBA" id="ARBA00022833"/>
    </source>
</evidence>
<dbReference type="RefSeq" id="XP_014483240.1">
    <property type="nucleotide sequence ID" value="XM_014627754.1"/>
</dbReference>
<dbReference type="CTD" id="39884"/>
<dbReference type="Gene3D" id="3.30.40.10">
    <property type="entry name" value="Zinc/RING finger domain, C3HC4 (zinc finger)"/>
    <property type="match status" value="1"/>
</dbReference>
<dbReference type="Proteomes" id="UP000515204">
    <property type="component" value="Unplaced"/>
</dbReference>
<gene>
    <name evidence="6" type="primary">LOC106748856</name>
</gene>
<proteinExistence type="predicted"/>
<feature type="domain" description="RING-type" evidence="4">
    <location>
        <begin position="56"/>
        <end position="92"/>
    </location>
</feature>
<keyword evidence="2" id="KW-0862">Zinc</keyword>
<dbReference type="InterPro" id="IPR013083">
    <property type="entry name" value="Znf_RING/FYVE/PHD"/>
</dbReference>
<dbReference type="PANTHER" id="PTHR45877">
    <property type="entry name" value="E3 UBIQUITIN-PROTEIN LIGASE SIAH2"/>
    <property type="match status" value="1"/>
</dbReference>
<dbReference type="GO" id="GO:0061630">
    <property type="term" value="F:ubiquitin protein ligase activity"/>
    <property type="evidence" value="ECO:0007669"/>
    <property type="project" value="TreeGrafter"/>
</dbReference>
<dbReference type="InterPro" id="IPR001841">
    <property type="entry name" value="Znf_RING"/>
</dbReference>
<dbReference type="InterPro" id="IPR004162">
    <property type="entry name" value="SINA-like_animal"/>
</dbReference>
<evidence type="ECO:0000313" key="5">
    <source>
        <dbReference type="Proteomes" id="UP000515204"/>
    </source>
</evidence>
<dbReference type="GO" id="GO:0008270">
    <property type="term" value="F:zinc ion binding"/>
    <property type="evidence" value="ECO:0007669"/>
    <property type="project" value="UniProtKB-KW"/>
</dbReference>
<dbReference type="GO" id="GO:0031624">
    <property type="term" value="F:ubiquitin conjugating enzyme binding"/>
    <property type="evidence" value="ECO:0007669"/>
    <property type="project" value="TreeGrafter"/>
</dbReference>
<reference evidence="6" key="1">
    <citation type="submission" date="2025-08" db="UniProtKB">
        <authorList>
            <consortium name="RefSeq"/>
        </authorList>
    </citation>
    <scope>IDENTIFICATION</scope>
</reference>
<evidence type="ECO:0000313" key="6">
    <source>
        <dbReference type="RefSeq" id="XP_014483240.1"/>
    </source>
</evidence>
<keyword evidence="1 3" id="KW-0479">Metal-binding</keyword>
<sequence>MRIVEVVDVTYRERYKFEVFILNKCMKFALSCTSRLILKTQAVRWWCDALEELLQCPVCLETTPTGTKHQCVNGHHICVACKEQVHSCPLCKSQFINTRNLAVEHITAKLEEIKLSLLHPYHALNRKRLKGKVCVATQTEGTCIPSTSYVSVSCQTETNENPAKENLPQHEPQHEQKQQLIILSPKVGKGQYPCRIGSCAVELPHGRMIGHLRYYHKNSFYEFSTKCYYIFKQNWNLEYTSEDYDYAFFIKGMGLFFLHLAVDHKGGLIGAVQMVNSNEAARQFVYALKVGGGPQGVRYSAEVKSCRKETLAEDYLYVRDGSMRRITYNNAFRCELTINRKNERRPNTVQENPSLNDVNNVRRVFDETNVVH</sequence>
<dbReference type="GO" id="GO:0005737">
    <property type="term" value="C:cytoplasm"/>
    <property type="evidence" value="ECO:0007669"/>
    <property type="project" value="TreeGrafter"/>
</dbReference>
<dbReference type="AlphaFoldDB" id="A0A6P3XXE9"/>
<dbReference type="PROSITE" id="PS50089">
    <property type="entry name" value="ZF_RING_2"/>
    <property type="match status" value="1"/>
</dbReference>
<organism evidence="5 6">
    <name type="scientific">Dinoponera quadriceps</name>
    <name type="common">South American ant</name>
    <dbReference type="NCBI Taxonomy" id="609295"/>
    <lineage>
        <taxon>Eukaryota</taxon>
        <taxon>Metazoa</taxon>
        <taxon>Ecdysozoa</taxon>
        <taxon>Arthropoda</taxon>
        <taxon>Hexapoda</taxon>
        <taxon>Insecta</taxon>
        <taxon>Pterygota</taxon>
        <taxon>Neoptera</taxon>
        <taxon>Endopterygota</taxon>
        <taxon>Hymenoptera</taxon>
        <taxon>Apocrita</taxon>
        <taxon>Aculeata</taxon>
        <taxon>Formicoidea</taxon>
        <taxon>Formicidae</taxon>
        <taxon>Ponerinae</taxon>
        <taxon>Ponerini</taxon>
        <taxon>Dinoponera</taxon>
    </lineage>
</organism>
<dbReference type="SUPFAM" id="SSF57850">
    <property type="entry name" value="RING/U-box"/>
    <property type="match status" value="1"/>
</dbReference>
<dbReference type="OrthoDB" id="4788989at2759"/>
<keyword evidence="1 3" id="KW-0863">Zinc-finger</keyword>
<evidence type="ECO:0000259" key="4">
    <source>
        <dbReference type="PROSITE" id="PS50089"/>
    </source>
</evidence>